<dbReference type="EMBL" id="CP080598">
    <property type="protein sequence ID" value="QYX33131.1"/>
    <property type="molecule type" value="Genomic_DNA"/>
</dbReference>
<organism evidence="1 2">
    <name type="scientific">Sphaerospermopsis torques-reginae ITEP-024</name>
    <dbReference type="NCBI Taxonomy" id="984208"/>
    <lineage>
        <taxon>Bacteria</taxon>
        <taxon>Bacillati</taxon>
        <taxon>Cyanobacteriota</taxon>
        <taxon>Cyanophyceae</taxon>
        <taxon>Nostocales</taxon>
        <taxon>Aphanizomenonaceae</taxon>
        <taxon>Sphaerospermopsis</taxon>
        <taxon>Sphaerospermopsis torques-reginae</taxon>
    </lineage>
</organism>
<keyword evidence="2" id="KW-1185">Reference proteome</keyword>
<dbReference type="Proteomes" id="UP000826540">
    <property type="component" value="Chromosome"/>
</dbReference>
<dbReference type="RefSeq" id="WP_220610945.1">
    <property type="nucleotide sequence ID" value="NZ_CP080598.1"/>
</dbReference>
<sequence>MADKIYPINPAKIGNQNGFRIPQSFFKDYPHLANASGYLQVLSDNTLLVKLDTDDINNDEDESVMLSLFLDFLMQDAMKNPDKLVMYTQEMSEEIDTLVADVEIEE</sequence>
<accession>A0ABX8X398</accession>
<protein>
    <submittedName>
        <fullName evidence="1">Uncharacterized protein</fullName>
    </submittedName>
</protein>
<gene>
    <name evidence="1" type="ORF">K2F26_07335</name>
</gene>
<evidence type="ECO:0000313" key="2">
    <source>
        <dbReference type="Proteomes" id="UP000826540"/>
    </source>
</evidence>
<name>A0ABX8X398_9CYAN</name>
<reference evidence="1 2" key="1">
    <citation type="journal article" date="2022" name="J. Am. Chem. Soc.">
        <title>Biosynthesis of Guanitoxin Enables Global Environmental Detection in Freshwater Cyanobacteria.</title>
        <authorList>
            <person name="Lima S.T."/>
            <person name="Fallon T.R."/>
            <person name="Cordoza J.L."/>
            <person name="Chekan J.R."/>
            <person name="Delbaje E."/>
            <person name="Hopiavuori A.R."/>
            <person name="Alvarenga D.O."/>
            <person name="Wood S.M."/>
            <person name="Luhavaya H."/>
            <person name="Baumgartner J.T."/>
            <person name="Dorr F.A."/>
            <person name="Etchegaray A."/>
            <person name="Pinto E."/>
            <person name="McKinnie S.M.K."/>
            <person name="Fiore M.F."/>
            <person name="Moore B.S."/>
        </authorList>
    </citation>
    <scope>NUCLEOTIDE SEQUENCE [LARGE SCALE GENOMIC DNA]</scope>
    <source>
        <strain evidence="1 2">ITEP-024</strain>
    </source>
</reference>
<proteinExistence type="predicted"/>
<evidence type="ECO:0000313" key="1">
    <source>
        <dbReference type="EMBL" id="QYX33131.1"/>
    </source>
</evidence>